<evidence type="ECO:0000256" key="1">
    <source>
        <dbReference type="ARBA" id="ARBA00001974"/>
    </source>
</evidence>
<dbReference type="InterPro" id="IPR036250">
    <property type="entry name" value="AcylCo_DH-like_C"/>
</dbReference>
<keyword evidence="4 5" id="KW-0274">FAD</keyword>
<feature type="domain" description="Acyl-CoA dehydrogenase/oxidase N-terminal" evidence="8">
    <location>
        <begin position="2"/>
        <end position="114"/>
    </location>
</feature>
<name>A0ABS7FZH9_9ACTN</name>
<dbReference type="Gene3D" id="1.20.140.10">
    <property type="entry name" value="Butyryl-CoA Dehydrogenase, subunit A, domain 3"/>
    <property type="match status" value="1"/>
</dbReference>
<dbReference type="PIRSF" id="PIRSF016578">
    <property type="entry name" value="HsaA"/>
    <property type="match status" value="1"/>
</dbReference>
<evidence type="ECO:0000259" key="8">
    <source>
        <dbReference type="Pfam" id="PF02771"/>
    </source>
</evidence>
<dbReference type="PANTHER" id="PTHR43884:SF12">
    <property type="entry name" value="ISOVALERYL-COA DEHYDROGENASE, MITOCHONDRIAL-RELATED"/>
    <property type="match status" value="1"/>
</dbReference>
<dbReference type="Gene3D" id="2.40.110.10">
    <property type="entry name" value="Butyryl-CoA Dehydrogenase, subunit A, domain 2"/>
    <property type="match status" value="1"/>
</dbReference>
<evidence type="ECO:0000259" key="6">
    <source>
        <dbReference type="Pfam" id="PF00441"/>
    </source>
</evidence>
<comment type="cofactor">
    <cofactor evidence="1 5">
        <name>FAD</name>
        <dbReference type="ChEBI" id="CHEBI:57692"/>
    </cofactor>
</comment>
<dbReference type="EMBL" id="JAIBOA010000019">
    <property type="protein sequence ID" value="MBW8485852.1"/>
    <property type="molecule type" value="Genomic_DNA"/>
</dbReference>
<evidence type="ECO:0000259" key="7">
    <source>
        <dbReference type="Pfam" id="PF02770"/>
    </source>
</evidence>
<organism evidence="9 10">
    <name type="scientific">Actinomadura parmotrematis</name>
    <dbReference type="NCBI Taxonomy" id="2864039"/>
    <lineage>
        <taxon>Bacteria</taxon>
        <taxon>Bacillati</taxon>
        <taxon>Actinomycetota</taxon>
        <taxon>Actinomycetes</taxon>
        <taxon>Streptosporangiales</taxon>
        <taxon>Thermomonosporaceae</taxon>
        <taxon>Actinomadura</taxon>
    </lineage>
</organism>
<sequence length="392" mass="40513">MTPEQHALREAVADFARRRIVPALPEGDAELPLKTHRELYAGAAELGLTGLLIPEEYGGGGGTQLDNALVAEELGAADAGIAAGLNLTMTVPGLLLAAGTPEQRARWLPDVAAGRTVLAGAMNEPDVAGSELFNPAPSADSGYRTRALRDGDGYVLHGAKAQWVTNAGAADAYVVFARTAEGVPGVDSTSAFWVPADAPGLSFGPRSRLLGLRTGFHAEVVLDGVRVPEDARIGPEGQALRLLMTSTPGMAVGLAAVFVGVARAAADLARAHTAERRSWGRPLREHQAVALELAELAVTVRAARLLVHEAARALDEGADPAELAVLVPAAKTRAVDAAIDCAQRAVRLHGATGVTTGAGPEKLLRDAWTGYACDFTRDMLHLGIAAALAAGG</sequence>
<protein>
    <submittedName>
        <fullName evidence="9">Acyl-CoA dehydrogenase family protein</fullName>
    </submittedName>
</protein>
<proteinExistence type="inferred from homology"/>
<keyword evidence="5" id="KW-0560">Oxidoreductase</keyword>
<comment type="similarity">
    <text evidence="2 5">Belongs to the acyl-CoA dehydrogenase family.</text>
</comment>
<evidence type="ECO:0000256" key="4">
    <source>
        <dbReference type="ARBA" id="ARBA00022827"/>
    </source>
</evidence>
<dbReference type="RefSeq" id="WP_220169094.1">
    <property type="nucleotide sequence ID" value="NZ_JAIBOA010000019.1"/>
</dbReference>
<accession>A0ABS7FZH9</accession>
<dbReference type="Proteomes" id="UP000774570">
    <property type="component" value="Unassembled WGS sequence"/>
</dbReference>
<feature type="domain" description="Acyl-CoA dehydrogenase/oxidase C-terminal" evidence="6">
    <location>
        <begin position="242"/>
        <end position="371"/>
    </location>
</feature>
<keyword evidence="3 5" id="KW-0285">Flavoprotein</keyword>
<dbReference type="Gene3D" id="1.10.540.10">
    <property type="entry name" value="Acyl-CoA dehydrogenase/oxidase, N-terminal domain"/>
    <property type="match status" value="1"/>
</dbReference>
<dbReference type="InterPro" id="IPR009075">
    <property type="entry name" value="AcylCo_DH/oxidase_C"/>
</dbReference>
<dbReference type="InterPro" id="IPR013786">
    <property type="entry name" value="AcylCoA_DH/ox_N"/>
</dbReference>
<dbReference type="SUPFAM" id="SSF56645">
    <property type="entry name" value="Acyl-CoA dehydrogenase NM domain-like"/>
    <property type="match status" value="1"/>
</dbReference>
<evidence type="ECO:0000256" key="3">
    <source>
        <dbReference type="ARBA" id="ARBA00022630"/>
    </source>
</evidence>
<evidence type="ECO:0000313" key="9">
    <source>
        <dbReference type="EMBL" id="MBW8485852.1"/>
    </source>
</evidence>
<dbReference type="PANTHER" id="PTHR43884">
    <property type="entry name" value="ACYL-COA DEHYDROGENASE"/>
    <property type="match status" value="1"/>
</dbReference>
<dbReference type="InterPro" id="IPR046373">
    <property type="entry name" value="Acyl-CoA_Oxase/DH_mid-dom_sf"/>
</dbReference>
<dbReference type="InterPro" id="IPR009100">
    <property type="entry name" value="AcylCoA_DH/oxidase_NM_dom_sf"/>
</dbReference>
<dbReference type="InterPro" id="IPR037069">
    <property type="entry name" value="AcylCoA_DH/ox_N_sf"/>
</dbReference>
<gene>
    <name evidence="9" type="ORF">K1Y72_25970</name>
</gene>
<dbReference type="Pfam" id="PF00441">
    <property type="entry name" value="Acyl-CoA_dh_1"/>
    <property type="match status" value="1"/>
</dbReference>
<reference evidence="9 10" key="1">
    <citation type="submission" date="2021-07" db="EMBL/GenBank/DDBJ databases">
        <title>Actinomadura sp. PM05-2 isolated from lichen.</title>
        <authorList>
            <person name="Somphong A."/>
            <person name="Phongsopitanun W."/>
            <person name="Tanasupawat S."/>
            <person name="Peongsungnone V."/>
        </authorList>
    </citation>
    <scope>NUCLEOTIDE SEQUENCE [LARGE SCALE GENOMIC DNA]</scope>
    <source>
        <strain evidence="9 10">PM05-2</strain>
    </source>
</reference>
<dbReference type="InterPro" id="IPR006091">
    <property type="entry name" value="Acyl-CoA_Oxase/DH_mid-dom"/>
</dbReference>
<dbReference type="SUPFAM" id="SSF47203">
    <property type="entry name" value="Acyl-CoA dehydrogenase C-terminal domain-like"/>
    <property type="match status" value="1"/>
</dbReference>
<evidence type="ECO:0000313" key="10">
    <source>
        <dbReference type="Proteomes" id="UP000774570"/>
    </source>
</evidence>
<evidence type="ECO:0000256" key="5">
    <source>
        <dbReference type="RuleBase" id="RU362125"/>
    </source>
</evidence>
<comment type="caution">
    <text evidence="9">The sequence shown here is derived from an EMBL/GenBank/DDBJ whole genome shotgun (WGS) entry which is preliminary data.</text>
</comment>
<feature type="domain" description="Acyl-CoA oxidase/dehydrogenase middle" evidence="7">
    <location>
        <begin position="121"/>
        <end position="225"/>
    </location>
</feature>
<evidence type="ECO:0000256" key="2">
    <source>
        <dbReference type="ARBA" id="ARBA00009347"/>
    </source>
</evidence>
<dbReference type="Pfam" id="PF02770">
    <property type="entry name" value="Acyl-CoA_dh_M"/>
    <property type="match status" value="1"/>
</dbReference>
<dbReference type="Pfam" id="PF02771">
    <property type="entry name" value="Acyl-CoA_dh_N"/>
    <property type="match status" value="1"/>
</dbReference>
<keyword evidence="10" id="KW-1185">Reference proteome</keyword>